<organism evidence="8 9">
    <name type="scientific">Pigmentiphaga humi</name>
    <dbReference type="NCBI Taxonomy" id="2478468"/>
    <lineage>
        <taxon>Bacteria</taxon>
        <taxon>Pseudomonadati</taxon>
        <taxon>Pseudomonadota</taxon>
        <taxon>Betaproteobacteria</taxon>
        <taxon>Burkholderiales</taxon>
        <taxon>Alcaligenaceae</taxon>
        <taxon>Pigmentiphaga</taxon>
    </lineage>
</organism>
<evidence type="ECO:0000256" key="6">
    <source>
        <dbReference type="SAM" id="SignalP"/>
    </source>
</evidence>
<dbReference type="PRINTS" id="PR00420">
    <property type="entry name" value="RNGMNOXGNASE"/>
</dbReference>
<evidence type="ECO:0000256" key="3">
    <source>
        <dbReference type="ARBA" id="ARBA00022827"/>
    </source>
</evidence>
<keyword evidence="3" id="KW-0274">FAD</keyword>
<evidence type="ECO:0000259" key="7">
    <source>
        <dbReference type="Pfam" id="PF01494"/>
    </source>
</evidence>
<feature type="chain" id="PRO_5018192592" evidence="6">
    <location>
        <begin position="20"/>
        <end position="369"/>
    </location>
</feature>
<keyword evidence="9" id="KW-1185">Reference proteome</keyword>
<keyword evidence="5 8" id="KW-0503">Monooxygenase</keyword>
<dbReference type="AlphaFoldDB" id="A0A3P4AXX9"/>
<keyword evidence="4 8" id="KW-0560">Oxidoreductase</keyword>
<dbReference type="Pfam" id="PF01494">
    <property type="entry name" value="FAD_binding_3"/>
    <property type="match status" value="1"/>
</dbReference>
<dbReference type="RefSeq" id="WP_124077487.1">
    <property type="nucleotide sequence ID" value="NZ_UWPJ01000005.1"/>
</dbReference>
<reference evidence="8 9" key="1">
    <citation type="submission" date="2018-10" db="EMBL/GenBank/DDBJ databases">
        <authorList>
            <person name="Criscuolo A."/>
        </authorList>
    </citation>
    <scope>NUCLEOTIDE SEQUENCE [LARGE SCALE GENOMIC DNA]</scope>
    <source>
        <strain evidence="8">DnA1</strain>
    </source>
</reference>
<dbReference type="PANTHER" id="PTHR13789:SF318">
    <property type="entry name" value="GERANYLGERANYL DIPHOSPHATE REDUCTASE"/>
    <property type="match status" value="1"/>
</dbReference>
<dbReference type="EMBL" id="UWPJ01000005">
    <property type="protein sequence ID" value="VCU68260.1"/>
    <property type="molecule type" value="Genomic_DNA"/>
</dbReference>
<evidence type="ECO:0000313" key="9">
    <source>
        <dbReference type="Proteomes" id="UP000277294"/>
    </source>
</evidence>
<dbReference type="InterPro" id="IPR050493">
    <property type="entry name" value="FAD-dep_Monooxygenase_BioMet"/>
</dbReference>
<evidence type="ECO:0000256" key="2">
    <source>
        <dbReference type="ARBA" id="ARBA00022630"/>
    </source>
</evidence>
<protein>
    <submittedName>
        <fullName evidence="8">6-hydroxynicotinate 3-monooxygenase</fullName>
        <ecNumber evidence="8">1.14.13.114</ecNumber>
    </submittedName>
</protein>
<evidence type="ECO:0000256" key="1">
    <source>
        <dbReference type="ARBA" id="ARBA00001974"/>
    </source>
</evidence>
<sequence>MSKKYRIAVVGAGMGGLLAATMLQRAGHACTVYEQAPRLNKVGAGINIAPNSTRIFRELGLERQMQAAGIRPRLKFSRAWNTGELLFTVPVPEMQERYGAPFQAFHRGALQEVLYRTLPAGTVQFGRRLAQMTQQPDEVHLDFEDGASAMADIVIGADGVHSRVREILFGVAPADYHGLVAYRALIRNSHLRPADNTKWWAPDRYVLVYYTTEARDEINLVTGSPQPWTHGDYQPRPASVDDLLATFGDFHEEVQEVLKAATEITCWPMLERDPFSPWSSGRAVLLGDACHPTTPHMGQGAGMAFEDAVVLARCIDEFPDPGVAFQRYESARYARTARIQRDSHANEWTKKDMDADWVYGYDAMTVALE</sequence>
<dbReference type="Gene3D" id="3.50.50.60">
    <property type="entry name" value="FAD/NAD(P)-binding domain"/>
    <property type="match status" value="1"/>
</dbReference>
<dbReference type="InterPro" id="IPR002938">
    <property type="entry name" value="FAD-bd"/>
</dbReference>
<dbReference type="OrthoDB" id="8591538at2"/>
<name>A0A3P4AXX9_9BURK</name>
<evidence type="ECO:0000313" key="8">
    <source>
        <dbReference type="EMBL" id="VCU68260.1"/>
    </source>
</evidence>
<dbReference type="GO" id="GO:0043731">
    <property type="term" value="F:6-hydroxynicotinate 3-monooxygenase activity"/>
    <property type="evidence" value="ECO:0007669"/>
    <property type="project" value="UniProtKB-EC"/>
</dbReference>
<feature type="domain" description="FAD-binding" evidence="7">
    <location>
        <begin position="5"/>
        <end position="317"/>
    </location>
</feature>
<evidence type="ECO:0000256" key="5">
    <source>
        <dbReference type="ARBA" id="ARBA00023033"/>
    </source>
</evidence>
<dbReference type="PANTHER" id="PTHR13789">
    <property type="entry name" value="MONOOXYGENASE"/>
    <property type="match status" value="1"/>
</dbReference>
<dbReference type="GO" id="GO:0071949">
    <property type="term" value="F:FAD binding"/>
    <property type="evidence" value="ECO:0007669"/>
    <property type="project" value="InterPro"/>
</dbReference>
<dbReference type="EC" id="1.14.13.114" evidence="8"/>
<dbReference type="SUPFAM" id="SSF51905">
    <property type="entry name" value="FAD/NAD(P)-binding domain"/>
    <property type="match status" value="1"/>
</dbReference>
<proteinExistence type="predicted"/>
<accession>A0A3P4AXX9</accession>
<keyword evidence="2" id="KW-0285">Flavoprotein</keyword>
<gene>
    <name evidence="8" type="primary">nicC</name>
    <name evidence="8" type="ORF">PIGHUM_00310</name>
</gene>
<dbReference type="SUPFAM" id="SSF54373">
    <property type="entry name" value="FAD-linked reductases, C-terminal domain"/>
    <property type="match status" value="1"/>
</dbReference>
<dbReference type="InterPro" id="IPR036188">
    <property type="entry name" value="FAD/NAD-bd_sf"/>
</dbReference>
<keyword evidence="6" id="KW-0732">Signal</keyword>
<evidence type="ECO:0000256" key="4">
    <source>
        <dbReference type="ARBA" id="ARBA00023002"/>
    </source>
</evidence>
<feature type="signal peptide" evidence="6">
    <location>
        <begin position="1"/>
        <end position="19"/>
    </location>
</feature>
<dbReference type="Proteomes" id="UP000277294">
    <property type="component" value="Unassembled WGS sequence"/>
</dbReference>
<comment type="cofactor">
    <cofactor evidence="1">
        <name>FAD</name>
        <dbReference type="ChEBI" id="CHEBI:57692"/>
    </cofactor>
</comment>